<gene>
    <name evidence="3" type="ORF">H6P80_07885</name>
</gene>
<dbReference type="EMBL" id="JACJVJ010000001">
    <property type="protein sequence ID" value="MBC2777540.1"/>
    <property type="molecule type" value="Genomic_DNA"/>
</dbReference>
<keyword evidence="4" id="KW-1185">Reference proteome</keyword>
<keyword evidence="3" id="KW-0378">Hydrolase</keyword>
<evidence type="ECO:0000313" key="4">
    <source>
        <dbReference type="Proteomes" id="UP000564378"/>
    </source>
</evidence>
<sequence length="473" mass="51454">MAIRNLALAAVAVFVVSTPGVAQQTDVSPHDRALAAGYVAAFTCSGVFNAGQTEAEVAADDLTRIYPSYRPLIDDVAMTVDRERRRVLVRFSDDLPPRAAIWRPHLGCVQLPIAADPEAEWDLPRLPEDIDAPDLAMADAQPWPMGDAGAVQPLPGGAQGVLDAAIASAFDRATYGEGTETTAVVVVRNGAIVGERYREGYDPHRPQRTWSVAKSIAATVIGRAVEQDIVSLDSPVMVPAWRAEGDPRANIRWHDLFHMSSGLWSPTAGNRTDDIYFGGMAVTDSISSLPLEAAPGTRWRYANNDTLIAMYSLRRAIGTDDTALAYPYRELFWRIGMTRTTAETDWQGNFIMSSQVWTTARDLARLGLLYLDDGVWQGERLLPEGWTDYVATPAPDQPEGRGGVGYGAQFWLFGPEQGLPEGTYAAMGNRGQYVMIVPALDVVIVRRGFDAVGDGEGFDIARFSHDVLAALGR</sequence>
<dbReference type="SUPFAM" id="SSF56601">
    <property type="entry name" value="beta-lactamase/transpeptidase-like"/>
    <property type="match status" value="1"/>
</dbReference>
<dbReference type="PANTHER" id="PTHR43283:SF7">
    <property type="entry name" value="BETA-LACTAMASE-RELATED DOMAIN-CONTAINING PROTEIN"/>
    <property type="match status" value="1"/>
</dbReference>
<dbReference type="PANTHER" id="PTHR43283">
    <property type="entry name" value="BETA-LACTAMASE-RELATED"/>
    <property type="match status" value="1"/>
</dbReference>
<protein>
    <submittedName>
        <fullName evidence="3">Serine hydrolase</fullName>
    </submittedName>
</protein>
<accession>A0A842I031</accession>
<dbReference type="InterPro" id="IPR012338">
    <property type="entry name" value="Beta-lactam/transpept-like"/>
</dbReference>
<name>A0A842I031_9SPHN</name>
<dbReference type="InterPro" id="IPR001466">
    <property type="entry name" value="Beta-lactam-related"/>
</dbReference>
<dbReference type="Pfam" id="PF00144">
    <property type="entry name" value="Beta-lactamase"/>
    <property type="match status" value="1"/>
</dbReference>
<evidence type="ECO:0000259" key="2">
    <source>
        <dbReference type="Pfam" id="PF00144"/>
    </source>
</evidence>
<dbReference type="Proteomes" id="UP000564378">
    <property type="component" value="Unassembled WGS sequence"/>
</dbReference>
<keyword evidence="1" id="KW-0732">Signal</keyword>
<evidence type="ECO:0000256" key="1">
    <source>
        <dbReference type="SAM" id="SignalP"/>
    </source>
</evidence>
<evidence type="ECO:0000313" key="3">
    <source>
        <dbReference type="EMBL" id="MBC2777540.1"/>
    </source>
</evidence>
<feature type="signal peptide" evidence="1">
    <location>
        <begin position="1"/>
        <end position="22"/>
    </location>
</feature>
<dbReference type="RefSeq" id="WP_185800742.1">
    <property type="nucleotide sequence ID" value="NZ_JACJVJ010000001.1"/>
</dbReference>
<feature type="domain" description="Beta-lactamase-related" evidence="2">
    <location>
        <begin position="178"/>
        <end position="445"/>
    </location>
</feature>
<organism evidence="3 4">
    <name type="scientific">Parasphingopyxis marina</name>
    <dbReference type="NCBI Taxonomy" id="2761622"/>
    <lineage>
        <taxon>Bacteria</taxon>
        <taxon>Pseudomonadati</taxon>
        <taxon>Pseudomonadota</taxon>
        <taxon>Alphaproteobacteria</taxon>
        <taxon>Sphingomonadales</taxon>
        <taxon>Sphingomonadaceae</taxon>
        <taxon>Parasphingopyxis</taxon>
    </lineage>
</organism>
<dbReference type="AlphaFoldDB" id="A0A842I031"/>
<dbReference type="Gene3D" id="3.40.710.10">
    <property type="entry name" value="DD-peptidase/beta-lactamase superfamily"/>
    <property type="match status" value="1"/>
</dbReference>
<dbReference type="InterPro" id="IPR050789">
    <property type="entry name" value="Diverse_Enzym_Activities"/>
</dbReference>
<reference evidence="3 4" key="1">
    <citation type="submission" date="2020-08" db="EMBL/GenBank/DDBJ databases">
        <title>Draft genome sequence of Parasphingopyxis sp. GrpM-11.</title>
        <authorList>
            <person name="Oh J."/>
            <person name="Roh D.-H."/>
        </authorList>
    </citation>
    <scope>NUCLEOTIDE SEQUENCE [LARGE SCALE GENOMIC DNA]</scope>
    <source>
        <strain evidence="3 4">GrpM-11</strain>
    </source>
</reference>
<proteinExistence type="predicted"/>
<feature type="chain" id="PRO_5032985882" evidence="1">
    <location>
        <begin position="23"/>
        <end position="473"/>
    </location>
</feature>
<comment type="caution">
    <text evidence="3">The sequence shown here is derived from an EMBL/GenBank/DDBJ whole genome shotgun (WGS) entry which is preliminary data.</text>
</comment>
<dbReference type="GO" id="GO:0016787">
    <property type="term" value="F:hydrolase activity"/>
    <property type="evidence" value="ECO:0007669"/>
    <property type="project" value="UniProtKB-KW"/>
</dbReference>